<evidence type="ECO:0000256" key="5">
    <source>
        <dbReference type="ARBA" id="ARBA00022692"/>
    </source>
</evidence>
<organism evidence="12 13">
    <name type="scientific">Coccomyxa subellipsoidea</name>
    <dbReference type="NCBI Taxonomy" id="248742"/>
    <lineage>
        <taxon>Eukaryota</taxon>
        <taxon>Viridiplantae</taxon>
        <taxon>Chlorophyta</taxon>
        <taxon>core chlorophytes</taxon>
        <taxon>Trebouxiophyceae</taxon>
        <taxon>Trebouxiophyceae incertae sedis</taxon>
        <taxon>Coccomyxaceae</taxon>
        <taxon>Coccomyxa</taxon>
    </lineage>
</organism>
<evidence type="ECO:0000256" key="2">
    <source>
        <dbReference type="ARBA" id="ARBA00007312"/>
    </source>
</evidence>
<dbReference type="Pfam" id="PF06212">
    <property type="entry name" value="GRIM-19"/>
    <property type="match status" value="1"/>
</dbReference>
<evidence type="ECO:0000256" key="6">
    <source>
        <dbReference type="ARBA" id="ARBA00022792"/>
    </source>
</evidence>
<evidence type="ECO:0000256" key="7">
    <source>
        <dbReference type="ARBA" id="ARBA00022982"/>
    </source>
</evidence>
<keyword evidence="10 11" id="KW-0472">Membrane</keyword>
<dbReference type="InterPro" id="IPR009346">
    <property type="entry name" value="GRIM-19"/>
</dbReference>
<sequence length="142" mass="15986">MTETLRRGYPGMKSVKDMPVIQDGPPPGGFPSVRYARRIPSTGPTGFTLFAVGAAVMAFGFYRVGEFNRYRRALKAEKMAMRTAIYPVLQAEEDRRWVQAKKQSVENEAKIMKDVPGWKVGEDVYLTGRWVPPAQPVGFWGE</sequence>
<evidence type="ECO:0000256" key="3">
    <source>
        <dbReference type="ARBA" id="ARBA00022448"/>
    </source>
</evidence>
<protein>
    <recommendedName>
        <fullName evidence="11">NADH dehydrogenase [ubiquinone] 1 alpha subcomplex subunit 13</fullName>
    </recommendedName>
</protein>
<keyword evidence="3 11" id="KW-0813">Transport</keyword>
<evidence type="ECO:0000256" key="4">
    <source>
        <dbReference type="ARBA" id="ARBA00022660"/>
    </source>
</evidence>
<evidence type="ECO:0000313" key="12">
    <source>
        <dbReference type="EMBL" id="KAK9917681.1"/>
    </source>
</evidence>
<keyword evidence="13" id="KW-1185">Reference proteome</keyword>
<dbReference type="Proteomes" id="UP001491310">
    <property type="component" value="Unassembled WGS sequence"/>
</dbReference>
<comment type="similarity">
    <text evidence="2 11">Belongs to the complex I NDUFA13 subunit family.</text>
</comment>
<keyword evidence="4 11" id="KW-0679">Respiratory chain</keyword>
<comment type="function">
    <text evidence="11">Complex I functions in the transfer of electrons from NADH to the respiratory chain. Accessory subunit of the mitochondrial membrane respiratory chain NADH dehydrogenase (Complex I), that is believed not to be involved in catalysis.</text>
</comment>
<evidence type="ECO:0000313" key="13">
    <source>
        <dbReference type="Proteomes" id="UP001491310"/>
    </source>
</evidence>
<comment type="subcellular location">
    <subcellularLocation>
        <location evidence="1 11">Mitochondrion inner membrane</location>
        <topology evidence="1 11">Single-pass membrane protein</topology>
        <orientation evidence="1 11">Matrix side</orientation>
    </subcellularLocation>
</comment>
<comment type="caution">
    <text evidence="12">The sequence shown here is derived from an EMBL/GenBank/DDBJ whole genome shotgun (WGS) entry which is preliminary data.</text>
</comment>
<evidence type="ECO:0000256" key="8">
    <source>
        <dbReference type="ARBA" id="ARBA00022989"/>
    </source>
</evidence>
<gene>
    <name evidence="12" type="ORF">WJX75_007083</name>
</gene>
<accession>A0ABR2Z138</accession>
<dbReference type="EMBL" id="JALJOT010000002">
    <property type="protein sequence ID" value="KAK9917681.1"/>
    <property type="molecule type" value="Genomic_DNA"/>
</dbReference>
<evidence type="ECO:0000256" key="9">
    <source>
        <dbReference type="ARBA" id="ARBA00023128"/>
    </source>
</evidence>
<keyword evidence="9 11" id="KW-0496">Mitochondrion</keyword>
<keyword evidence="7 11" id="KW-0249">Electron transport</keyword>
<keyword evidence="8 11" id="KW-1133">Transmembrane helix</keyword>
<keyword evidence="6 11" id="KW-0999">Mitochondrion inner membrane</keyword>
<name>A0ABR2Z138_9CHLO</name>
<feature type="transmembrane region" description="Helical" evidence="11">
    <location>
        <begin position="47"/>
        <end position="65"/>
    </location>
</feature>
<evidence type="ECO:0000256" key="10">
    <source>
        <dbReference type="ARBA" id="ARBA00023136"/>
    </source>
</evidence>
<proteinExistence type="inferred from homology"/>
<evidence type="ECO:0000256" key="1">
    <source>
        <dbReference type="ARBA" id="ARBA00004298"/>
    </source>
</evidence>
<reference evidence="12 13" key="1">
    <citation type="journal article" date="2024" name="Nat. Commun.">
        <title>Phylogenomics reveals the evolutionary origins of lichenization in chlorophyte algae.</title>
        <authorList>
            <person name="Puginier C."/>
            <person name="Libourel C."/>
            <person name="Otte J."/>
            <person name="Skaloud P."/>
            <person name="Haon M."/>
            <person name="Grisel S."/>
            <person name="Petersen M."/>
            <person name="Berrin J.G."/>
            <person name="Delaux P.M."/>
            <person name="Dal Grande F."/>
            <person name="Keller J."/>
        </authorList>
    </citation>
    <scope>NUCLEOTIDE SEQUENCE [LARGE SCALE GENOMIC DNA]</scope>
    <source>
        <strain evidence="12 13">SAG 216-7</strain>
    </source>
</reference>
<dbReference type="PANTHER" id="PTHR12966:SF0">
    <property type="entry name" value="NADH DEHYDROGENASE [UBIQUINONE] 1 ALPHA SUBCOMPLEX SUBUNIT 13"/>
    <property type="match status" value="1"/>
</dbReference>
<keyword evidence="5 11" id="KW-0812">Transmembrane</keyword>
<evidence type="ECO:0000256" key="11">
    <source>
        <dbReference type="RuleBase" id="RU368034"/>
    </source>
</evidence>
<dbReference type="PANTHER" id="PTHR12966">
    <property type="entry name" value="NADH DEHYDROGENASE UBIQUINONE 1 ALPHA SUBCOMPLEX SUBUNIT 13"/>
    <property type="match status" value="1"/>
</dbReference>